<keyword evidence="2" id="KW-1185">Reference proteome</keyword>
<sequence>FETFKSKGSGETSNFKRFVQSKDMKEWVAPVSISAVKVLPATDNPHVYHYWPDRSLQCPYSRHFLWLWVELHVPHSTTVPPFEHGNLGQSDPASYN</sequence>
<comment type="caution">
    <text evidence="1">The sequence shown here is derived from an EMBL/GenBank/DDBJ whole genome shotgun (WGS) entry which is preliminary data.</text>
</comment>
<proteinExistence type="predicted"/>
<accession>A0A392QR77</accession>
<dbReference type="AlphaFoldDB" id="A0A392QR77"/>
<dbReference type="Proteomes" id="UP000265520">
    <property type="component" value="Unassembled WGS sequence"/>
</dbReference>
<feature type="non-terminal residue" evidence="1">
    <location>
        <position position="1"/>
    </location>
</feature>
<organism evidence="1 2">
    <name type="scientific">Trifolium medium</name>
    <dbReference type="NCBI Taxonomy" id="97028"/>
    <lineage>
        <taxon>Eukaryota</taxon>
        <taxon>Viridiplantae</taxon>
        <taxon>Streptophyta</taxon>
        <taxon>Embryophyta</taxon>
        <taxon>Tracheophyta</taxon>
        <taxon>Spermatophyta</taxon>
        <taxon>Magnoliopsida</taxon>
        <taxon>eudicotyledons</taxon>
        <taxon>Gunneridae</taxon>
        <taxon>Pentapetalae</taxon>
        <taxon>rosids</taxon>
        <taxon>fabids</taxon>
        <taxon>Fabales</taxon>
        <taxon>Fabaceae</taxon>
        <taxon>Papilionoideae</taxon>
        <taxon>50 kb inversion clade</taxon>
        <taxon>NPAAA clade</taxon>
        <taxon>Hologalegina</taxon>
        <taxon>IRL clade</taxon>
        <taxon>Trifolieae</taxon>
        <taxon>Trifolium</taxon>
    </lineage>
</organism>
<dbReference type="EMBL" id="LXQA010149378">
    <property type="protein sequence ID" value="MCI25785.1"/>
    <property type="molecule type" value="Genomic_DNA"/>
</dbReference>
<name>A0A392QR77_9FABA</name>
<evidence type="ECO:0000313" key="2">
    <source>
        <dbReference type="Proteomes" id="UP000265520"/>
    </source>
</evidence>
<reference evidence="1 2" key="1">
    <citation type="journal article" date="2018" name="Front. Plant Sci.">
        <title>Red Clover (Trifolium pratense) and Zigzag Clover (T. medium) - A Picture of Genomic Similarities and Differences.</title>
        <authorList>
            <person name="Dluhosova J."/>
            <person name="Istvanek J."/>
            <person name="Nedelnik J."/>
            <person name="Repkova J."/>
        </authorList>
    </citation>
    <scope>NUCLEOTIDE SEQUENCE [LARGE SCALE GENOMIC DNA]</scope>
    <source>
        <strain evidence="2">cv. 10/8</strain>
        <tissue evidence="1">Leaf</tissue>
    </source>
</reference>
<protein>
    <submittedName>
        <fullName evidence="1">Uncharacterized protein</fullName>
    </submittedName>
</protein>
<evidence type="ECO:0000313" key="1">
    <source>
        <dbReference type="EMBL" id="MCI25785.1"/>
    </source>
</evidence>